<feature type="coiled-coil region" evidence="3">
    <location>
        <begin position="199"/>
        <end position="236"/>
    </location>
</feature>
<evidence type="ECO:0000256" key="2">
    <source>
        <dbReference type="ARBA" id="ARBA00023054"/>
    </source>
</evidence>
<accession>A0ABP1P1M4</accession>
<protein>
    <submittedName>
        <fullName evidence="5">Uncharacterized protein</fullName>
    </submittedName>
</protein>
<reference evidence="5 6" key="1">
    <citation type="submission" date="2024-08" db="EMBL/GenBank/DDBJ databases">
        <authorList>
            <person name="Will J Nash"/>
            <person name="Angela Man"/>
            <person name="Seanna McTaggart"/>
            <person name="Kendall Baker"/>
            <person name="Tom Barker"/>
            <person name="Leah Catchpole"/>
            <person name="Alex Durrant"/>
            <person name="Karim Gharbi"/>
            <person name="Naomi Irish"/>
            <person name="Gemy Kaithakottil"/>
            <person name="Debby Ku"/>
            <person name="Aaliyah Providence"/>
            <person name="Felix Shaw"/>
            <person name="David Swarbreck"/>
            <person name="Chris Watkins"/>
            <person name="Ann M. McCartney"/>
            <person name="Giulio Formenti"/>
            <person name="Alice Mouton"/>
            <person name="Noel Vella"/>
            <person name="Bjorn M von Reumont"/>
            <person name="Adriana Vella"/>
            <person name="Wilfried Haerty"/>
        </authorList>
    </citation>
    <scope>NUCLEOTIDE SEQUENCE [LARGE SCALE GENOMIC DNA]</scope>
</reference>
<name>A0ABP1P1M4_XYLVO</name>
<evidence type="ECO:0000256" key="4">
    <source>
        <dbReference type="SAM" id="MobiDB-lite"/>
    </source>
</evidence>
<evidence type="ECO:0000313" key="6">
    <source>
        <dbReference type="Proteomes" id="UP001642520"/>
    </source>
</evidence>
<comment type="similarity">
    <text evidence="1">Belongs to the CDR2 family.</text>
</comment>
<feature type="compositionally biased region" description="Basic and acidic residues" evidence="4">
    <location>
        <begin position="249"/>
        <end position="267"/>
    </location>
</feature>
<sequence>MANNEVLLPQWAMLGQKSPEYWSPSDLQLGMEFCKTLLERTKKLENAARKQTQENEYMKRQVILLEDDTDSVLKSNEQLHAKIQNMKRENCRIQLENTDDKEVHKRRYLTAEALEAQGENLRKKLHEINRQHKSLLRKQTTSLIQDQEAGPSDQKICSTPSTTLINHQNKITELLRQSQKVHIEDLREQKNIADLGQQLMVQLEKNNALQKQLDVLRNKAQNVKILQVELNALEKVRQHQLCGQCLQDDSQHEPESPVQDSNDKYEASNDLTYTSTPRATVHRQQNTLTVCMSPTVKLEMSGDSDSIPSSTLEESQKQQESMEQSFSVTVTYIPVIELENQSSEEHISNTRYLQHLNGTADIFKVSWYRSEKHF</sequence>
<dbReference type="InterPro" id="IPR026079">
    <property type="entry name" value="CDR2"/>
</dbReference>
<evidence type="ECO:0000256" key="3">
    <source>
        <dbReference type="SAM" id="Coils"/>
    </source>
</evidence>
<gene>
    <name evidence="5" type="ORF">XYLVIOL_LOCUS8210</name>
</gene>
<feature type="compositionally biased region" description="Polar residues" evidence="4">
    <location>
        <begin position="303"/>
        <end position="312"/>
    </location>
</feature>
<comment type="caution">
    <text evidence="5">The sequence shown here is derived from an EMBL/GenBank/DDBJ whole genome shotgun (WGS) entry which is preliminary data.</text>
</comment>
<keyword evidence="6" id="KW-1185">Reference proteome</keyword>
<feature type="region of interest" description="Disordered" evidence="4">
    <location>
        <begin position="247"/>
        <end position="269"/>
    </location>
</feature>
<feature type="coiled-coil region" evidence="3">
    <location>
        <begin position="111"/>
        <end position="138"/>
    </location>
</feature>
<feature type="region of interest" description="Disordered" evidence="4">
    <location>
        <begin position="299"/>
        <end position="321"/>
    </location>
</feature>
<organism evidence="5 6">
    <name type="scientific">Xylocopa violacea</name>
    <name type="common">Violet carpenter bee</name>
    <name type="synonym">Apis violacea</name>
    <dbReference type="NCBI Taxonomy" id="135666"/>
    <lineage>
        <taxon>Eukaryota</taxon>
        <taxon>Metazoa</taxon>
        <taxon>Ecdysozoa</taxon>
        <taxon>Arthropoda</taxon>
        <taxon>Hexapoda</taxon>
        <taxon>Insecta</taxon>
        <taxon>Pterygota</taxon>
        <taxon>Neoptera</taxon>
        <taxon>Endopterygota</taxon>
        <taxon>Hymenoptera</taxon>
        <taxon>Apocrita</taxon>
        <taxon>Aculeata</taxon>
        <taxon>Apoidea</taxon>
        <taxon>Anthophila</taxon>
        <taxon>Apidae</taxon>
        <taxon>Xylocopa</taxon>
        <taxon>Xylocopa</taxon>
    </lineage>
</organism>
<evidence type="ECO:0000313" key="5">
    <source>
        <dbReference type="EMBL" id="CAL7947185.1"/>
    </source>
</evidence>
<dbReference type="Proteomes" id="UP001642520">
    <property type="component" value="Unassembled WGS sequence"/>
</dbReference>
<feature type="coiled-coil region" evidence="3">
    <location>
        <begin position="34"/>
        <end position="61"/>
    </location>
</feature>
<dbReference type="EMBL" id="CAXAJV020001296">
    <property type="protein sequence ID" value="CAL7947185.1"/>
    <property type="molecule type" value="Genomic_DNA"/>
</dbReference>
<dbReference type="PANTHER" id="PTHR19232:SF7">
    <property type="entry name" value="CENTROCORTIN, ISOFORM A"/>
    <property type="match status" value="1"/>
</dbReference>
<evidence type="ECO:0000256" key="1">
    <source>
        <dbReference type="ARBA" id="ARBA00009019"/>
    </source>
</evidence>
<proteinExistence type="inferred from homology"/>
<keyword evidence="2 3" id="KW-0175">Coiled coil</keyword>
<dbReference type="PANTHER" id="PTHR19232">
    <property type="entry name" value="CENTROCORTIN FAMILY MEMBER"/>
    <property type="match status" value="1"/>
</dbReference>